<reference evidence="1 2" key="1">
    <citation type="submission" date="2017-05" db="EMBL/GenBank/DDBJ databases">
        <title>Full genome sequence of Pseudorhodoplanes sinuspersici.</title>
        <authorList>
            <person name="Dastgheib S.M.M."/>
            <person name="Shavandi M."/>
            <person name="Tirandaz H."/>
        </authorList>
    </citation>
    <scope>NUCLEOTIDE SEQUENCE [LARGE SCALE GENOMIC DNA]</scope>
    <source>
        <strain evidence="1 2">RIPI110</strain>
    </source>
</reference>
<name>A0A1W6ZP22_9HYPH</name>
<dbReference type="CDD" id="cd00038">
    <property type="entry name" value="CAP_ED"/>
    <property type="match status" value="1"/>
</dbReference>
<dbReference type="EMBL" id="CP021112">
    <property type="protein sequence ID" value="ARP99062.1"/>
    <property type="molecule type" value="Genomic_DNA"/>
</dbReference>
<evidence type="ECO:0000313" key="2">
    <source>
        <dbReference type="Proteomes" id="UP000194137"/>
    </source>
</evidence>
<dbReference type="InterPro" id="IPR014710">
    <property type="entry name" value="RmlC-like_jellyroll"/>
</dbReference>
<dbReference type="Proteomes" id="UP000194137">
    <property type="component" value="Chromosome"/>
</dbReference>
<protein>
    <submittedName>
        <fullName evidence="1">Uncharacterized protein</fullName>
    </submittedName>
</protein>
<dbReference type="InterPro" id="IPR000595">
    <property type="entry name" value="cNMP-bd_dom"/>
</dbReference>
<dbReference type="SUPFAM" id="SSF51206">
    <property type="entry name" value="cAMP-binding domain-like"/>
    <property type="match status" value="1"/>
</dbReference>
<organism evidence="1 2">
    <name type="scientific">Pseudorhodoplanes sinuspersici</name>
    <dbReference type="NCBI Taxonomy" id="1235591"/>
    <lineage>
        <taxon>Bacteria</taxon>
        <taxon>Pseudomonadati</taxon>
        <taxon>Pseudomonadota</taxon>
        <taxon>Alphaproteobacteria</taxon>
        <taxon>Hyphomicrobiales</taxon>
        <taxon>Pseudorhodoplanes</taxon>
    </lineage>
</organism>
<dbReference type="SMART" id="SM00100">
    <property type="entry name" value="cNMP"/>
    <property type="match status" value="1"/>
</dbReference>
<dbReference type="RefSeq" id="WP_086087472.1">
    <property type="nucleotide sequence ID" value="NZ_CP021112.1"/>
</dbReference>
<dbReference type="Gene3D" id="2.60.120.10">
    <property type="entry name" value="Jelly Rolls"/>
    <property type="match status" value="1"/>
</dbReference>
<dbReference type="KEGG" id="psin:CAK95_08185"/>
<evidence type="ECO:0000313" key="1">
    <source>
        <dbReference type="EMBL" id="ARP99062.1"/>
    </source>
</evidence>
<dbReference type="OrthoDB" id="9807547at2"/>
<dbReference type="PROSITE" id="PS50042">
    <property type="entry name" value="CNMP_BINDING_3"/>
    <property type="match status" value="1"/>
</dbReference>
<gene>
    <name evidence="1" type="ORF">CAK95_08185</name>
</gene>
<dbReference type="AlphaFoldDB" id="A0A1W6ZP22"/>
<dbReference type="InterPro" id="IPR018490">
    <property type="entry name" value="cNMP-bd_dom_sf"/>
</dbReference>
<accession>A0A1W6ZP22</accession>
<dbReference type="Pfam" id="PF00027">
    <property type="entry name" value="cNMP_binding"/>
    <property type="match status" value="1"/>
</dbReference>
<sequence length="154" mass="17070">MSIDEDIAILEQVPMLKVLGRAALRLIAVGAETRQVEEGEVLFRPSDRIDCAYLVQEGTFNLKVDPASSTKMMEAGPGILLGEFALISDAVHPLSATAQEACTVIRISRSMFRKILEDDADAAVRLHDFLTRRARQSMADMLLVRNTLDPERRS</sequence>
<keyword evidence="2" id="KW-1185">Reference proteome</keyword>
<dbReference type="STRING" id="1235591.CAK95_08185"/>
<proteinExistence type="predicted"/>